<dbReference type="PROSITE" id="PS50405">
    <property type="entry name" value="GST_CTER"/>
    <property type="match status" value="1"/>
</dbReference>
<dbReference type="SUPFAM" id="SSF47616">
    <property type="entry name" value="GST C-terminal domain-like"/>
    <property type="match status" value="1"/>
</dbReference>
<dbReference type="EMBL" id="QEAO01000003">
    <property type="protein sequence ID" value="TPX37097.1"/>
    <property type="molecule type" value="Genomic_DNA"/>
</dbReference>
<sequence length="215" mass="24061">MFLERLNALALKGIKYEYVSIDLLNGGQFTPEYVKMNPAKLVPALIINQRIFTQSFAILEVSKDAAYLMAMILKLLLLLNSGRAAAIHLLEDLYPEPALLPKDVYKRAEVRAIVNAIVADTHPLQNQRVLKLVGDEGKAAWAKQVEAQLRKTAGKYCYGDSLTMADCVLVPQWYNVDRWNCDASLFPTCARVVGNLMQLEAFKKSHPDVQPDAKL</sequence>
<dbReference type="InterPro" id="IPR034330">
    <property type="entry name" value="GST_Zeta_C"/>
</dbReference>
<evidence type="ECO:0000313" key="3">
    <source>
        <dbReference type="EMBL" id="TPX37097.1"/>
    </source>
</evidence>
<reference evidence="3 4" key="1">
    <citation type="journal article" date="2019" name="Sci. Rep.">
        <title>Comparative genomics of chytrid fungi reveal insights into the obligate biotrophic and pathogenic lifestyle of Synchytrium endobioticum.</title>
        <authorList>
            <person name="van de Vossenberg B.T.L.H."/>
            <person name="Warris S."/>
            <person name="Nguyen H.D.T."/>
            <person name="van Gent-Pelzer M.P.E."/>
            <person name="Joly D.L."/>
            <person name="van de Geest H.C."/>
            <person name="Bonants P.J.M."/>
            <person name="Smith D.S."/>
            <person name="Levesque C.A."/>
            <person name="van der Lee T.A.J."/>
        </authorList>
    </citation>
    <scope>NUCLEOTIDE SEQUENCE [LARGE SCALE GENOMIC DNA]</scope>
    <source>
        <strain evidence="3 4">JEL517</strain>
    </source>
</reference>
<keyword evidence="4" id="KW-1185">Reference proteome</keyword>
<dbReference type="GeneID" id="42002154"/>
<dbReference type="GO" id="GO:0004364">
    <property type="term" value="F:glutathione transferase activity"/>
    <property type="evidence" value="ECO:0007669"/>
    <property type="project" value="TreeGrafter"/>
</dbReference>
<dbReference type="Gene3D" id="3.40.30.10">
    <property type="entry name" value="Glutaredoxin"/>
    <property type="match status" value="1"/>
</dbReference>
<dbReference type="PANTHER" id="PTHR42673">
    <property type="entry name" value="MALEYLACETOACETATE ISOMERASE"/>
    <property type="match status" value="1"/>
</dbReference>
<dbReference type="OrthoDB" id="202840at2759"/>
<dbReference type="AlphaFoldDB" id="A0A507C7S2"/>
<protein>
    <recommendedName>
        <fullName evidence="5">Maleylacetoacetate isomerase</fullName>
    </recommendedName>
</protein>
<dbReference type="PROSITE" id="PS50404">
    <property type="entry name" value="GST_NTER"/>
    <property type="match status" value="1"/>
</dbReference>
<dbReference type="InterPro" id="IPR036249">
    <property type="entry name" value="Thioredoxin-like_sf"/>
</dbReference>
<dbReference type="GO" id="GO:0016034">
    <property type="term" value="F:maleylacetoacetate isomerase activity"/>
    <property type="evidence" value="ECO:0007669"/>
    <property type="project" value="TreeGrafter"/>
</dbReference>
<name>A0A507C7S2_9FUNG</name>
<dbReference type="Proteomes" id="UP000319731">
    <property type="component" value="Unassembled WGS sequence"/>
</dbReference>
<organism evidence="3 4">
    <name type="scientific">Synchytrium microbalum</name>
    <dbReference type="NCBI Taxonomy" id="1806994"/>
    <lineage>
        <taxon>Eukaryota</taxon>
        <taxon>Fungi</taxon>
        <taxon>Fungi incertae sedis</taxon>
        <taxon>Chytridiomycota</taxon>
        <taxon>Chytridiomycota incertae sedis</taxon>
        <taxon>Chytridiomycetes</taxon>
        <taxon>Synchytriales</taxon>
        <taxon>Synchytriaceae</taxon>
        <taxon>Synchytrium</taxon>
    </lineage>
</organism>
<dbReference type="InterPro" id="IPR010987">
    <property type="entry name" value="Glutathione-S-Trfase_C-like"/>
</dbReference>
<evidence type="ECO:0000259" key="1">
    <source>
        <dbReference type="PROSITE" id="PS50404"/>
    </source>
</evidence>
<dbReference type="RefSeq" id="XP_031027167.1">
    <property type="nucleotide sequence ID" value="XM_031166857.1"/>
</dbReference>
<feature type="domain" description="GST C-terminal" evidence="2">
    <location>
        <begin position="103"/>
        <end position="215"/>
    </location>
</feature>
<gene>
    <name evidence="3" type="ORF">SmJEL517_g00929</name>
</gene>
<dbReference type="InterPro" id="IPR036282">
    <property type="entry name" value="Glutathione-S-Trfase_C_sf"/>
</dbReference>
<dbReference type="Gene3D" id="1.20.1050.10">
    <property type="match status" value="1"/>
</dbReference>
<dbReference type="PANTHER" id="PTHR42673:SF4">
    <property type="entry name" value="MALEYLACETOACETATE ISOMERASE"/>
    <property type="match status" value="1"/>
</dbReference>
<dbReference type="CDD" id="cd03191">
    <property type="entry name" value="GST_C_Zeta"/>
    <property type="match status" value="1"/>
</dbReference>
<dbReference type="GO" id="GO:0006749">
    <property type="term" value="P:glutathione metabolic process"/>
    <property type="evidence" value="ECO:0007669"/>
    <property type="project" value="TreeGrafter"/>
</dbReference>
<accession>A0A507C7S2</accession>
<dbReference type="SUPFAM" id="SSF52833">
    <property type="entry name" value="Thioredoxin-like"/>
    <property type="match status" value="1"/>
</dbReference>
<dbReference type="InterPro" id="IPR004045">
    <property type="entry name" value="Glutathione_S-Trfase_N"/>
</dbReference>
<feature type="domain" description="GST N-terminal" evidence="1">
    <location>
        <begin position="1"/>
        <end position="70"/>
    </location>
</feature>
<dbReference type="GO" id="GO:0006559">
    <property type="term" value="P:L-phenylalanine catabolic process"/>
    <property type="evidence" value="ECO:0007669"/>
    <property type="project" value="TreeGrafter"/>
</dbReference>
<evidence type="ECO:0008006" key="5">
    <source>
        <dbReference type="Google" id="ProtNLM"/>
    </source>
</evidence>
<evidence type="ECO:0000259" key="2">
    <source>
        <dbReference type="PROSITE" id="PS50405"/>
    </source>
</evidence>
<proteinExistence type="predicted"/>
<dbReference type="STRING" id="1806994.A0A507C7S2"/>
<comment type="caution">
    <text evidence="3">The sequence shown here is derived from an EMBL/GenBank/DDBJ whole genome shotgun (WGS) entry which is preliminary data.</text>
</comment>
<evidence type="ECO:0000313" key="4">
    <source>
        <dbReference type="Proteomes" id="UP000319731"/>
    </source>
</evidence>
<dbReference type="Pfam" id="PF02798">
    <property type="entry name" value="GST_N"/>
    <property type="match status" value="1"/>
</dbReference>